<comment type="caution">
    <text evidence="11">The sequence shown here is derived from an EMBL/GenBank/DDBJ whole genome shotgun (WGS) entry which is preliminary data.</text>
</comment>
<dbReference type="Gene3D" id="3.40.50.10090">
    <property type="match status" value="2"/>
</dbReference>
<dbReference type="CDD" id="cd06578">
    <property type="entry name" value="HemD"/>
    <property type="match status" value="1"/>
</dbReference>
<dbReference type="PANTHER" id="PTHR45790:SF3">
    <property type="entry name" value="S-ADENOSYL-L-METHIONINE-DEPENDENT UROPORPHYRINOGEN III METHYLTRANSFERASE, CHLOROPLASTIC"/>
    <property type="match status" value="1"/>
</dbReference>
<dbReference type="NCBIfam" id="TIGR01469">
    <property type="entry name" value="cobA_cysG_Cterm"/>
    <property type="match status" value="1"/>
</dbReference>
<dbReference type="NCBIfam" id="NF004790">
    <property type="entry name" value="PRK06136.1"/>
    <property type="match status" value="1"/>
</dbReference>
<dbReference type="PROSITE" id="PS00840">
    <property type="entry name" value="SUMT_2"/>
    <property type="match status" value="1"/>
</dbReference>
<sequence length="521" mass="53510">MASTDSSAATIPTVHLVGAGPGDAGLLTRRGEALLVAADVVLADALVGSDVLALASPDAEIVTRTHAATDAPGTRETNQQALIARMIAEAKAGRRVVRLKGGDPSIFGRGTEEADALLAAGVPVEVVPGVTAAIAASGLSGIPLTHRDHAGAVCFVTGHDAGRRRDGIDWAALAAFPGTRVFYMGRGRLRKIAAALIAHGLPPDTPAAVVSKAATSDQRTVCGAAATIADDCAAADLPGPAVLLVGGTATAPGARGWWERRPLHGVAVAMISAGMPDGVEDRLRNAGADIHDLQLLATWYDRDQAEFDAALDALGPGDAIAFTSKNGVGGFHVGLFHKERDVREFCGVRFACVGPSTAESLRLSLHLNADLVPEEYSAEQLAAALAPHVTGKKVLWPTCPEAKSTLADRLTEAGADVRRVHVYRQEPATELPADFAAKLDAGNVDWALIASGNLARTFAELSKDSPGRDGLKVAAISENVATAGREAGLNVAAVAADATWDGLVEAVCDAAVSEARGAEQV</sequence>
<dbReference type="EC" id="2.1.1.107" evidence="2"/>
<dbReference type="RefSeq" id="WP_171187235.1">
    <property type="nucleotide sequence ID" value="NZ_WTPX01000072.1"/>
</dbReference>
<organism evidence="11 12">
    <name type="scientific">Alienimonas chondri</name>
    <dbReference type="NCBI Taxonomy" id="2681879"/>
    <lineage>
        <taxon>Bacteria</taxon>
        <taxon>Pseudomonadati</taxon>
        <taxon>Planctomycetota</taxon>
        <taxon>Planctomycetia</taxon>
        <taxon>Planctomycetales</taxon>
        <taxon>Planctomycetaceae</taxon>
        <taxon>Alienimonas</taxon>
    </lineage>
</organism>
<dbReference type="InterPro" id="IPR006366">
    <property type="entry name" value="CobA/CysG_C"/>
</dbReference>
<dbReference type="Gene3D" id="3.30.950.10">
    <property type="entry name" value="Methyltransferase, Cobalt-precorrin-4 Transmethylase, Domain 2"/>
    <property type="match status" value="1"/>
</dbReference>
<dbReference type="InterPro" id="IPR036108">
    <property type="entry name" value="4pyrrol_syn_uPrphyn_synt_sf"/>
</dbReference>
<dbReference type="Pfam" id="PF02602">
    <property type="entry name" value="HEM4"/>
    <property type="match status" value="1"/>
</dbReference>
<dbReference type="InterPro" id="IPR003754">
    <property type="entry name" value="4pyrrol_synth_uPrphyn_synth"/>
</dbReference>
<dbReference type="InterPro" id="IPR003043">
    <property type="entry name" value="Uropor_MeTrfase_CS"/>
</dbReference>
<dbReference type="InterPro" id="IPR035996">
    <property type="entry name" value="4pyrrol_Methylase_sf"/>
</dbReference>
<name>A0ABX1VDZ7_9PLAN</name>
<accession>A0ABX1VDZ7</accession>
<dbReference type="CDD" id="cd11642">
    <property type="entry name" value="SUMT"/>
    <property type="match status" value="1"/>
</dbReference>
<comment type="similarity">
    <text evidence="1 8">Belongs to the precorrin methyltransferase family.</text>
</comment>
<evidence type="ECO:0000256" key="6">
    <source>
        <dbReference type="ARBA" id="ARBA00023244"/>
    </source>
</evidence>
<dbReference type="Pfam" id="PF00590">
    <property type="entry name" value="TP_methylase"/>
    <property type="match status" value="1"/>
</dbReference>
<evidence type="ECO:0000256" key="4">
    <source>
        <dbReference type="ARBA" id="ARBA00022679"/>
    </source>
</evidence>
<evidence type="ECO:0000259" key="9">
    <source>
        <dbReference type="Pfam" id="PF00590"/>
    </source>
</evidence>
<dbReference type="Gene3D" id="3.40.1010.10">
    <property type="entry name" value="Cobalt-precorrin-4 Transmethylase, Domain 1"/>
    <property type="match status" value="1"/>
</dbReference>
<keyword evidence="5" id="KW-0949">S-adenosyl-L-methionine</keyword>
<dbReference type="Proteomes" id="UP000609651">
    <property type="component" value="Unassembled WGS sequence"/>
</dbReference>
<dbReference type="InterPro" id="IPR014777">
    <property type="entry name" value="4pyrrole_Mease_sub1"/>
</dbReference>
<dbReference type="SUPFAM" id="SSF69618">
    <property type="entry name" value="HemD-like"/>
    <property type="match status" value="1"/>
</dbReference>
<dbReference type="InterPro" id="IPR050161">
    <property type="entry name" value="Siro_Cobalamin_biosynth"/>
</dbReference>
<feature type="domain" description="Tetrapyrrole biosynthesis uroporphyrinogen III synthase" evidence="10">
    <location>
        <begin position="281"/>
        <end position="505"/>
    </location>
</feature>
<evidence type="ECO:0000313" key="11">
    <source>
        <dbReference type="EMBL" id="NNJ26319.1"/>
    </source>
</evidence>
<gene>
    <name evidence="11" type="primary">cysG</name>
    <name evidence="11" type="ORF">LzC2_24020</name>
</gene>
<keyword evidence="11" id="KW-0456">Lyase</keyword>
<evidence type="ECO:0000256" key="2">
    <source>
        <dbReference type="ARBA" id="ARBA00012162"/>
    </source>
</evidence>
<keyword evidence="4 8" id="KW-0808">Transferase</keyword>
<evidence type="ECO:0000256" key="7">
    <source>
        <dbReference type="ARBA" id="ARBA00025705"/>
    </source>
</evidence>
<dbReference type="InterPro" id="IPR014776">
    <property type="entry name" value="4pyrrole_Mease_sub2"/>
</dbReference>
<evidence type="ECO:0000313" key="12">
    <source>
        <dbReference type="Proteomes" id="UP000609651"/>
    </source>
</evidence>
<evidence type="ECO:0000256" key="5">
    <source>
        <dbReference type="ARBA" id="ARBA00022691"/>
    </source>
</evidence>
<evidence type="ECO:0000256" key="8">
    <source>
        <dbReference type="RuleBase" id="RU003960"/>
    </source>
</evidence>
<reference evidence="11 12" key="1">
    <citation type="journal article" date="2020" name="Syst. Appl. Microbiol.">
        <title>Alienimonas chondri sp. nov., a novel planctomycete isolated from the biofilm of the red alga Chondrus crispus.</title>
        <authorList>
            <person name="Vitorino I."/>
            <person name="Albuquerque L."/>
            <person name="Wiegand S."/>
            <person name="Kallscheuer N."/>
            <person name="da Costa M.S."/>
            <person name="Lobo-da-Cunha A."/>
            <person name="Jogler C."/>
            <person name="Lage O.M."/>
        </authorList>
    </citation>
    <scope>NUCLEOTIDE SEQUENCE [LARGE SCALE GENOMIC DNA]</scope>
    <source>
        <strain evidence="11 12">LzC2</strain>
    </source>
</reference>
<comment type="pathway">
    <text evidence="7">Porphyrin-containing compound metabolism; siroheme biosynthesis; precorrin-2 from uroporphyrinogen III: step 1/1.</text>
</comment>
<dbReference type="EMBL" id="WTPX01000072">
    <property type="protein sequence ID" value="NNJ26319.1"/>
    <property type="molecule type" value="Genomic_DNA"/>
</dbReference>
<keyword evidence="3 8" id="KW-0489">Methyltransferase</keyword>
<feature type="domain" description="Tetrapyrrole methylase" evidence="9">
    <location>
        <begin position="13"/>
        <end position="226"/>
    </location>
</feature>
<evidence type="ECO:0000256" key="1">
    <source>
        <dbReference type="ARBA" id="ARBA00005879"/>
    </source>
</evidence>
<protein>
    <recommendedName>
        <fullName evidence="2">uroporphyrinogen-III C-methyltransferase</fullName>
        <ecNumber evidence="2">2.1.1.107</ecNumber>
    </recommendedName>
</protein>
<keyword evidence="12" id="KW-1185">Reference proteome</keyword>
<dbReference type="SUPFAM" id="SSF53790">
    <property type="entry name" value="Tetrapyrrole methylase"/>
    <property type="match status" value="1"/>
</dbReference>
<dbReference type="GO" id="GO:0051266">
    <property type="term" value="F:sirohydrochlorin ferrochelatase activity"/>
    <property type="evidence" value="ECO:0007669"/>
    <property type="project" value="UniProtKB-EC"/>
</dbReference>
<proteinExistence type="inferred from homology"/>
<keyword evidence="6" id="KW-0627">Porphyrin biosynthesis</keyword>
<dbReference type="InterPro" id="IPR000878">
    <property type="entry name" value="4pyrrol_Mease"/>
</dbReference>
<dbReference type="PANTHER" id="PTHR45790">
    <property type="entry name" value="SIROHEME SYNTHASE-RELATED"/>
    <property type="match status" value="1"/>
</dbReference>
<evidence type="ECO:0000259" key="10">
    <source>
        <dbReference type="Pfam" id="PF02602"/>
    </source>
</evidence>
<evidence type="ECO:0000256" key="3">
    <source>
        <dbReference type="ARBA" id="ARBA00022603"/>
    </source>
</evidence>